<gene>
    <name evidence="2" type="ORF">PENANT_c008G07177</name>
</gene>
<evidence type="ECO:0000256" key="1">
    <source>
        <dbReference type="SAM" id="MobiDB-lite"/>
    </source>
</evidence>
<comment type="caution">
    <text evidence="2">The sequence shown here is derived from an EMBL/GenBank/DDBJ whole genome shotgun (WGS) entry which is preliminary data.</text>
</comment>
<feature type="compositionally biased region" description="Low complexity" evidence="1">
    <location>
        <begin position="31"/>
        <end position="43"/>
    </location>
</feature>
<feature type="compositionally biased region" description="Polar residues" evidence="1">
    <location>
        <begin position="77"/>
        <end position="88"/>
    </location>
</feature>
<evidence type="ECO:0000313" key="2">
    <source>
        <dbReference type="EMBL" id="OQD86080.1"/>
    </source>
</evidence>
<organism evidence="2 3">
    <name type="scientific">Penicillium antarcticum</name>
    <dbReference type="NCBI Taxonomy" id="416450"/>
    <lineage>
        <taxon>Eukaryota</taxon>
        <taxon>Fungi</taxon>
        <taxon>Dikarya</taxon>
        <taxon>Ascomycota</taxon>
        <taxon>Pezizomycotina</taxon>
        <taxon>Eurotiomycetes</taxon>
        <taxon>Eurotiomycetidae</taxon>
        <taxon>Eurotiales</taxon>
        <taxon>Aspergillaceae</taxon>
        <taxon>Penicillium</taxon>
    </lineage>
</organism>
<dbReference type="EMBL" id="MDYN01000008">
    <property type="protein sequence ID" value="OQD86080.1"/>
    <property type="molecule type" value="Genomic_DNA"/>
</dbReference>
<dbReference type="AlphaFoldDB" id="A0A1V6QA17"/>
<dbReference type="Proteomes" id="UP000191672">
    <property type="component" value="Unassembled WGS sequence"/>
</dbReference>
<feature type="region of interest" description="Disordered" evidence="1">
    <location>
        <begin position="66"/>
        <end position="88"/>
    </location>
</feature>
<reference evidence="3" key="1">
    <citation type="journal article" date="2017" name="Nat. Microbiol.">
        <title>Global analysis of biosynthetic gene clusters reveals vast potential of secondary metabolite production in Penicillium species.</title>
        <authorList>
            <person name="Nielsen J.C."/>
            <person name="Grijseels S."/>
            <person name="Prigent S."/>
            <person name="Ji B."/>
            <person name="Dainat J."/>
            <person name="Nielsen K.F."/>
            <person name="Frisvad J.C."/>
            <person name="Workman M."/>
            <person name="Nielsen J."/>
        </authorList>
    </citation>
    <scope>NUCLEOTIDE SEQUENCE [LARGE SCALE GENOMIC DNA]</scope>
    <source>
        <strain evidence="3">IBT 31811</strain>
    </source>
</reference>
<dbReference type="OrthoDB" id="4367600at2759"/>
<accession>A0A1V6QA17</accession>
<feature type="region of interest" description="Disordered" evidence="1">
    <location>
        <begin position="24"/>
        <end position="50"/>
    </location>
</feature>
<proteinExistence type="predicted"/>
<sequence>MPTKYGSTTMGRDVDTKWVQWLARRKNQGASPPSSTSVPPTTTLHDSGPLHSCSTATSYFALLSATQDQHQPRRQGRPQTPSPSMDSSWVTWLFDRGRGSKRPTGANANAEVDSQTEQILTEPQSMHTAPAFVSSLDSLHFPLNALMDPGDLPAVSNEPLGDLDVNLDLDLDLDFAGQDAELLNWLDGEYSFAVETPAKSGKRGLDSPRDLSACKKQMVDCSSVLAKGDSTPNSPQTGLHK</sequence>
<protein>
    <submittedName>
        <fullName evidence="2">Uncharacterized protein</fullName>
    </submittedName>
</protein>
<name>A0A1V6QA17_9EURO</name>
<evidence type="ECO:0000313" key="3">
    <source>
        <dbReference type="Proteomes" id="UP000191672"/>
    </source>
</evidence>
<keyword evidence="3" id="KW-1185">Reference proteome</keyword>